<keyword evidence="7" id="KW-0998">Cell outer membrane</keyword>
<feature type="domain" description="TonB-dependent receptor plug" evidence="8">
    <location>
        <begin position="141"/>
        <end position="219"/>
    </location>
</feature>
<dbReference type="STRING" id="1792845.BC343_09020"/>
<dbReference type="InterPro" id="IPR008969">
    <property type="entry name" value="CarboxyPept-like_regulatory"/>
</dbReference>
<feature type="domain" description="Outer membrane protein beta-barrel" evidence="9">
    <location>
        <begin position="372"/>
        <end position="776"/>
    </location>
</feature>
<keyword evidence="2" id="KW-0813">Transport</keyword>
<dbReference type="Pfam" id="PF14905">
    <property type="entry name" value="OMP_b-brl_3"/>
    <property type="match status" value="1"/>
</dbReference>
<evidence type="ECO:0000256" key="2">
    <source>
        <dbReference type="ARBA" id="ARBA00022448"/>
    </source>
</evidence>
<keyword evidence="6" id="KW-0472">Membrane</keyword>
<evidence type="ECO:0000256" key="7">
    <source>
        <dbReference type="ARBA" id="ARBA00023237"/>
    </source>
</evidence>
<dbReference type="InterPro" id="IPR036942">
    <property type="entry name" value="Beta-barrel_TonB_sf"/>
</dbReference>
<dbReference type="Gene3D" id="2.170.130.10">
    <property type="entry name" value="TonB-dependent receptor, plug domain"/>
    <property type="match status" value="1"/>
</dbReference>
<evidence type="ECO:0000256" key="5">
    <source>
        <dbReference type="ARBA" id="ARBA00022729"/>
    </source>
</evidence>
<dbReference type="InterPro" id="IPR039426">
    <property type="entry name" value="TonB-dep_rcpt-like"/>
</dbReference>
<evidence type="ECO:0000259" key="8">
    <source>
        <dbReference type="Pfam" id="PF07715"/>
    </source>
</evidence>
<protein>
    <recommendedName>
        <fullName evidence="12">TonB-dependent receptor</fullName>
    </recommendedName>
</protein>
<dbReference type="Gene3D" id="2.40.170.20">
    <property type="entry name" value="TonB-dependent receptor, beta-barrel domain"/>
    <property type="match status" value="1"/>
</dbReference>
<organism evidence="10 11">
    <name type="scientific">Mucilaginibacter pedocola</name>
    <dbReference type="NCBI Taxonomy" id="1792845"/>
    <lineage>
        <taxon>Bacteria</taxon>
        <taxon>Pseudomonadati</taxon>
        <taxon>Bacteroidota</taxon>
        <taxon>Sphingobacteriia</taxon>
        <taxon>Sphingobacteriales</taxon>
        <taxon>Sphingobacteriaceae</taxon>
        <taxon>Mucilaginibacter</taxon>
    </lineage>
</organism>
<proteinExistence type="predicted"/>
<evidence type="ECO:0000313" key="11">
    <source>
        <dbReference type="Proteomes" id="UP000189739"/>
    </source>
</evidence>
<evidence type="ECO:0000256" key="4">
    <source>
        <dbReference type="ARBA" id="ARBA00022692"/>
    </source>
</evidence>
<dbReference type="Gene3D" id="2.60.40.1120">
    <property type="entry name" value="Carboxypeptidase-like, regulatory domain"/>
    <property type="match status" value="1"/>
</dbReference>
<dbReference type="InterPro" id="IPR037066">
    <property type="entry name" value="Plug_dom_sf"/>
</dbReference>
<dbReference type="PANTHER" id="PTHR30069:SF29">
    <property type="entry name" value="HEMOGLOBIN AND HEMOGLOBIN-HAPTOGLOBIN-BINDING PROTEIN 1-RELATED"/>
    <property type="match status" value="1"/>
</dbReference>
<dbReference type="Proteomes" id="UP000189739">
    <property type="component" value="Unassembled WGS sequence"/>
</dbReference>
<dbReference type="SUPFAM" id="SSF56935">
    <property type="entry name" value="Porins"/>
    <property type="match status" value="1"/>
</dbReference>
<evidence type="ECO:0008006" key="12">
    <source>
        <dbReference type="Google" id="ProtNLM"/>
    </source>
</evidence>
<dbReference type="AlphaFoldDB" id="A0A1S9PDA3"/>
<reference evidence="10 11" key="1">
    <citation type="submission" date="2016-07" db="EMBL/GenBank/DDBJ databases">
        <title>Genomic analysis of zinc-resistant bacterium Mucilaginibacter pedocola TBZ30.</title>
        <authorList>
            <person name="Huang J."/>
            <person name="Tang J."/>
        </authorList>
    </citation>
    <scope>NUCLEOTIDE SEQUENCE [LARGE SCALE GENOMIC DNA]</scope>
    <source>
        <strain evidence="10 11">TBZ30</strain>
    </source>
</reference>
<dbReference type="Pfam" id="PF07715">
    <property type="entry name" value="Plug"/>
    <property type="match status" value="1"/>
</dbReference>
<keyword evidence="3" id="KW-1134">Transmembrane beta strand</keyword>
<dbReference type="EMBL" id="MBTF01000023">
    <property type="protein sequence ID" value="OOQ58935.1"/>
    <property type="molecule type" value="Genomic_DNA"/>
</dbReference>
<dbReference type="GO" id="GO:0015344">
    <property type="term" value="F:siderophore uptake transmembrane transporter activity"/>
    <property type="evidence" value="ECO:0007669"/>
    <property type="project" value="TreeGrafter"/>
</dbReference>
<evidence type="ECO:0000313" key="10">
    <source>
        <dbReference type="EMBL" id="OOQ58935.1"/>
    </source>
</evidence>
<name>A0A1S9PDA3_9SPHI</name>
<dbReference type="InterPro" id="IPR012910">
    <property type="entry name" value="Plug_dom"/>
</dbReference>
<accession>A0A1S9PDA3</accession>
<dbReference type="Pfam" id="PF13620">
    <property type="entry name" value="CarboxypepD_reg"/>
    <property type="match status" value="1"/>
</dbReference>
<keyword evidence="11" id="KW-1185">Reference proteome</keyword>
<dbReference type="SUPFAM" id="SSF49464">
    <property type="entry name" value="Carboxypeptidase regulatory domain-like"/>
    <property type="match status" value="1"/>
</dbReference>
<evidence type="ECO:0000256" key="1">
    <source>
        <dbReference type="ARBA" id="ARBA00004571"/>
    </source>
</evidence>
<dbReference type="GO" id="GO:0009279">
    <property type="term" value="C:cell outer membrane"/>
    <property type="evidence" value="ECO:0007669"/>
    <property type="project" value="UniProtKB-SubCell"/>
</dbReference>
<comment type="subcellular location">
    <subcellularLocation>
        <location evidence="1">Cell outer membrane</location>
        <topology evidence="1">Multi-pass membrane protein</topology>
    </subcellularLocation>
</comment>
<dbReference type="PANTHER" id="PTHR30069">
    <property type="entry name" value="TONB-DEPENDENT OUTER MEMBRANE RECEPTOR"/>
    <property type="match status" value="1"/>
</dbReference>
<dbReference type="GO" id="GO:0044718">
    <property type="term" value="P:siderophore transmembrane transport"/>
    <property type="evidence" value="ECO:0007669"/>
    <property type="project" value="TreeGrafter"/>
</dbReference>
<keyword evidence="5" id="KW-0732">Signal</keyword>
<evidence type="ECO:0000256" key="3">
    <source>
        <dbReference type="ARBA" id="ARBA00022452"/>
    </source>
</evidence>
<gene>
    <name evidence="10" type="ORF">BC343_09020</name>
</gene>
<evidence type="ECO:0000259" key="9">
    <source>
        <dbReference type="Pfam" id="PF14905"/>
    </source>
</evidence>
<keyword evidence="4" id="KW-0812">Transmembrane</keyword>
<evidence type="ECO:0000256" key="6">
    <source>
        <dbReference type="ARBA" id="ARBA00023136"/>
    </source>
</evidence>
<dbReference type="InterPro" id="IPR041700">
    <property type="entry name" value="OMP_b-brl_3"/>
</dbReference>
<comment type="caution">
    <text evidence="10">The sequence shown here is derived from an EMBL/GenBank/DDBJ whole genome shotgun (WGS) entry which is preliminary data.</text>
</comment>
<sequence>MVALLLLPFTLFAQQGNPAGMITGRVSDSLSHKPLDFITVTALAETGNPLASTYTNTDGVYTLTLKYNGPVRLVYSFIGYAKTEVTVQLNANQQTLQVKEIHLAPNLKNLDEVKIMAARKLLVQKPGMLIYNAGNDASNKGGTAADVLRKAPVLSVDARGNVTMRGSSNIKILVDGKYSGQMARSPADALNMMPADVIQSVEVITTPSAKYDAEGAAGVINIITKKGGKKLSGALEAAASNWEQVLNPRLAVANKKWNINANAHLHRLRMKSESDYQRNNIDNGTINSVLNQYIVRDNVAPHGSASVTVDYAADSLNQLSFGVTSWFGNWPDNSRLNSRVTQPDGTILEQYNQAVFSRGKYLGADFNIGYIHKFKKPGQELNLLAQISPSRDNSNYQSGQTSLADALLYKELNNSLTKNRELTFQADYFQPIGNSNKYTLESGAKIISRKVSNNYEVFGSTDADPNVLQPIAGRTNLFNYKQDVVAGYLILKFNLPGNWYAETGARVEGTFLKGEFQSGSEPFSRNFANIVPTATISKKISDAQTLNLSYTKRLTRPYIWDLNPNVNASDPKNITTGNPTLQPEIAHQGELSYSIAFNSGLSFNPAVFWKQTNNSIEDITVVGADGISVTSKQNLAANRQFGLNLSATIPLTSKWGLNTNTNVTRLDFKSTALQIISNGWGAEFNINTTYKLPHALSLQAFGSYNTRTITLQGYQTRNYYYSFAAKKEITSQKITLTLATVNPFTKAVKQTAVVRSSSFYSSSLNREYNQAIKLTVGWEFGKLFKQTESKKIENDDVKGQKKG</sequence>